<dbReference type="EMBL" id="JAPUAV010000016">
    <property type="protein sequence ID" value="MCZ2573315.1"/>
    <property type="molecule type" value="Genomic_DNA"/>
</dbReference>
<evidence type="ECO:0000313" key="2">
    <source>
        <dbReference type="Proteomes" id="UP001078742"/>
    </source>
</evidence>
<organism evidence="1 2">
    <name type="scientific">Bacteroides fragilis</name>
    <dbReference type="NCBI Taxonomy" id="817"/>
    <lineage>
        <taxon>Bacteria</taxon>
        <taxon>Pseudomonadati</taxon>
        <taxon>Bacteroidota</taxon>
        <taxon>Bacteroidia</taxon>
        <taxon>Bacteroidales</taxon>
        <taxon>Bacteroidaceae</taxon>
        <taxon>Bacteroides</taxon>
    </lineage>
</organism>
<accession>A0A9Q4IUC6</accession>
<dbReference type="AlphaFoldDB" id="A0A9Q4IUC6"/>
<dbReference type="Proteomes" id="UP001078742">
    <property type="component" value="Unassembled WGS sequence"/>
</dbReference>
<comment type="caution">
    <text evidence="1">The sequence shown here is derived from an EMBL/GenBank/DDBJ whole genome shotgun (WGS) entry which is preliminary data.</text>
</comment>
<proteinExistence type="predicted"/>
<dbReference type="RefSeq" id="WP_225481754.1">
    <property type="nucleotide sequence ID" value="NZ_JADMRZ010000013.1"/>
</dbReference>
<gene>
    <name evidence="1" type="ORF">O1420_18245</name>
</gene>
<protein>
    <submittedName>
        <fullName evidence="1">6-bladed beta-propeller</fullName>
    </submittedName>
</protein>
<sequence length="397" mass="45738">MVKFFFYSNHVLVKLVVLLLIFVYAGCSSQISKIDSESSIEPFFSIQFSSIKDTANIYIEDLVDDFVILPLDDNKEALCAPLTVYITEQHIGMTPSERGGTYKLFSRDGRFLCNVGGFGQGPGEYTSLLYHQIDEKAKRVYLNTFNATKIMAYDFNGKYLYDIPLTFTLRKGSFRVDDARKIIYCFDVPAGQSPFVWKQDFKGNIKGRVNYYPYTLKPDFGNDVQTMFNTEAFYTSVSAGYEQLEGMKDTLYHYCQETDLLVPVFSVDFGKEGQMHRYLNTALNYYVGLFSGYVANNGPYTTLDYKVIRVEKKTHKASYIKLFSRDYGKLPLDLYYAQFRYGYFFLWMEPSELKEQLLSVLKSSKIDMAIRSKIKQLCDNLSENGNCVLLFGKLKEK</sequence>
<reference evidence="1" key="1">
    <citation type="submission" date="2022-12" db="EMBL/GenBank/DDBJ databases">
        <title>Development of a Multilocus Sequence Typing Scheme for Bacteroides fragilis Based on Whole Genome Sequencing Data and Clinical Application.</title>
        <authorList>
            <person name="Nielsen F.D."/>
            <person name="Justesen U.S."/>
        </authorList>
    </citation>
    <scope>NUCLEOTIDE SEQUENCE</scope>
    <source>
        <strain evidence="1">BF_BC_VIB_DK_2012_57</strain>
    </source>
</reference>
<evidence type="ECO:0000313" key="1">
    <source>
        <dbReference type="EMBL" id="MCZ2573315.1"/>
    </source>
</evidence>
<dbReference type="Pfam" id="PF17170">
    <property type="entry name" value="DUF5128"/>
    <property type="match status" value="1"/>
</dbReference>
<name>A0A9Q4IUC6_BACFG</name>